<dbReference type="Proteomes" id="UP000327044">
    <property type="component" value="Unassembled WGS sequence"/>
</dbReference>
<organism evidence="2">
    <name type="scientific">Photinus pyralis</name>
    <name type="common">Common eastern firefly</name>
    <name type="synonym">Lampyris pyralis</name>
    <dbReference type="NCBI Taxonomy" id="7054"/>
    <lineage>
        <taxon>Eukaryota</taxon>
        <taxon>Metazoa</taxon>
        <taxon>Ecdysozoa</taxon>
        <taxon>Arthropoda</taxon>
        <taxon>Hexapoda</taxon>
        <taxon>Insecta</taxon>
        <taxon>Pterygota</taxon>
        <taxon>Neoptera</taxon>
        <taxon>Endopterygota</taxon>
        <taxon>Coleoptera</taxon>
        <taxon>Polyphaga</taxon>
        <taxon>Elateriformia</taxon>
        <taxon>Elateroidea</taxon>
        <taxon>Lampyridae</taxon>
        <taxon>Lampyrinae</taxon>
        <taxon>Photinus</taxon>
    </lineage>
</organism>
<evidence type="ECO:0000313" key="2">
    <source>
        <dbReference type="EMBL" id="JAV94140.1"/>
    </source>
</evidence>
<feature type="compositionally biased region" description="Low complexity" evidence="1">
    <location>
        <begin position="31"/>
        <end position="41"/>
    </location>
</feature>
<reference evidence="3" key="3">
    <citation type="submission" date="2019-08" db="EMBL/GenBank/DDBJ databases">
        <authorList>
            <consortium name="Photinus pyralis genome working group"/>
            <person name="Fallon T.R."/>
            <person name="Sander Lower S.E."/>
            <person name="Weng J.-K."/>
        </authorList>
    </citation>
    <scope>NUCLEOTIDE SEQUENCE</scope>
    <source>
        <strain evidence="3">1611_PpyrPB1</strain>
        <tissue evidence="3">Whole body</tissue>
    </source>
</reference>
<feature type="region of interest" description="Disordered" evidence="1">
    <location>
        <begin position="17"/>
        <end position="63"/>
    </location>
</feature>
<dbReference type="AlphaFoldDB" id="A0A1Y1NBA4"/>
<proteinExistence type="predicted"/>
<dbReference type="InParanoid" id="A0A1Y1NBA4"/>
<dbReference type="EMBL" id="VVIM01000009">
    <property type="protein sequence ID" value="KAB0793561.1"/>
    <property type="molecule type" value="Genomic_DNA"/>
</dbReference>
<keyword evidence="4" id="KW-1185">Reference proteome</keyword>
<reference evidence="3 4" key="2">
    <citation type="journal article" date="2018" name="Elife">
        <title>Firefly genomes illuminate parallel origins of bioluminescence in beetles.</title>
        <authorList>
            <person name="Fallon T.R."/>
            <person name="Lower S.E."/>
            <person name="Chang C.H."/>
            <person name="Bessho-Uehara M."/>
            <person name="Martin G.J."/>
            <person name="Bewick A.J."/>
            <person name="Behringer M."/>
            <person name="Debat H.J."/>
            <person name="Wong I."/>
            <person name="Day J.C."/>
            <person name="Suvorov A."/>
            <person name="Silva C.J."/>
            <person name="Stanger-Hall K.F."/>
            <person name="Hall D.W."/>
            <person name="Schmitz R.J."/>
            <person name="Nelson D.R."/>
            <person name="Lewis S.M."/>
            <person name="Shigenobu S."/>
            <person name="Bybee S.M."/>
            <person name="Larracuente A.M."/>
            <person name="Oba Y."/>
            <person name="Weng J.K."/>
        </authorList>
    </citation>
    <scope>NUCLEOTIDE SEQUENCE [LARGE SCALE GENOMIC DNA]</scope>
    <source>
        <strain evidence="3">1611_PpyrPB1</strain>
        <tissue evidence="3">Whole body</tissue>
    </source>
</reference>
<evidence type="ECO:0008006" key="5">
    <source>
        <dbReference type="Google" id="ProtNLM"/>
    </source>
</evidence>
<gene>
    <name evidence="3" type="ORF">PPYR_13181</name>
</gene>
<evidence type="ECO:0000313" key="4">
    <source>
        <dbReference type="Proteomes" id="UP000327044"/>
    </source>
</evidence>
<name>A0A1Y1NBA4_PHOPY</name>
<protein>
    <recommendedName>
        <fullName evidence="5">Pre-C2HC domain-containing protein</fullName>
    </recommendedName>
</protein>
<accession>A0A1Y1NBA4</accession>
<evidence type="ECO:0000256" key="1">
    <source>
        <dbReference type="SAM" id="MobiDB-lite"/>
    </source>
</evidence>
<sequence>MSSRNDPWAIRQLSSVSSIDSSTGTTEIDHSSSSSSFSVHSRGTKSTSDLPIRNRKFNHRDCSKRSNKLRSEHYYEIKPRSGGGNPRQPFVCSLYVTTHDLVKGNARLDLGLESLISKTRKIVTGQIRLQKTLCGLTISFSKESDVESVLKLPLQDIFRGPVQVARFITGEYRYRSRVLIKDVPWCIPKAELEKALRKQGIRTSKVIRTKTHVTVEVRNALEMQRLIDEGLNFFNCTSFSAIPEKYTNQGESDIIQCFKCQGFWHTSTHCRYGPRCVRCGENHSVETCPHPRSTPICCHCGGSHHAAYKLCPVRLRLANLTSVGFQLSKGNSYRNHLF</sequence>
<dbReference type="OrthoDB" id="6501032at2759"/>
<reference evidence="2" key="1">
    <citation type="journal article" date="2016" name="Sci. Rep.">
        <title>Molecular characterization of firefly nuptial gifts: a multi-omics approach sheds light on postcopulatory sexual selection.</title>
        <authorList>
            <person name="Al-Wathiqui N."/>
            <person name="Fallon T.R."/>
            <person name="South A."/>
            <person name="Weng J.K."/>
            <person name="Lewis S.M."/>
        </authorList>
    </citation>
    <scope>NUCLEOTIDE SEQUENCE</scope>
</reference>
<evidence type="ECO:0000313" key="3">
    <source>
        <dbReference type="EMBL" id="KAB0793561.1"/>
    </source>
</evidence>
<dbReference type="EMBL" id="GEZM01010215">
    <property type="protein sequence ID" value="JAV94140.1"/>
    <property type="molecule type" value="Transcribed_RNA"/>
</dbReference>